<dbReference type="EMBL" id="MK500341">
    <property type="protein sequence ID" value="QBK87060.1"/>
    <property type="molecule type" value="Genomic_DNA"/>
</dbReference>
<sequence length="188" mass="19245">MTDSKIHADVEVHNSEKLVSDRLPNKTLALEPVRPAGSALYNVTDTCLYVSDGAAWNKVGLGGGGGSISSATTLTSSGTYLVTQTGTPYTITLPLLSSRLWVRFVLVALGSADVRITTAPTVAGAGTLFIGSWDDNGVAAATSGFEDTAIYKGGTANRGDTLDFSGASATIAYFTGRTTATGGIDTEG</sequence>
<protein>
    <submittedName>
        <fullName evidence="1">Uncharacterized protein</fullName>
    </submittedName>
</protein>
<organism evidence="1">
    <name type="scientific">Marseillevirus LCMAC103</name>
    <dbReference type="NCBI Taxonomy" id="2506604"/>
    <lineage>
        <taxon>Viruses</taxon>
        <taxon>Varidnaviria</taxon>
        <taxon>Bamfordvirae</taxon>
        <taxon>Nucleocytoviricota</taxon>
        <taxon>Megaviricetes</taxon>
        <taxon>Pimascovirales</taxon>
        <taxon>Pimascovirales incertae sedis</taxon>
        <taxon>Marseilleviridae</taxon>
    </lineage>
</organism>
<gene>
    <name evidence="1" type="ORF">LCMAC103_04040</name>
</gene>
<accession>A0A481YVI9</accession>
<reference evidence="1" key="1">
    <citation type="journal article" date="2019" name="MBio">
        <title>Virus Genomes from Deep Sea Sediments Expand the Ocean Megavirome and Support Independent Origins of Viral Gigantism.</title>
        <authorList>
            <person name="Backstrom D."/>
            <person name="Yutin N."/>
            <person name="Jorgensen S.L."/>
            <person name="Dharamshi J."/>
            <person name="Homa F."/>
            <person name="Zaremba-Niedwiedzka K."/>
            <person name="Spang A."/>
            <person name="Wolf Y.I."/>
            <person name="Koonin E.V."/>
            <person name="Ettema T.J."/>
        </authorList>
    </citation>
    <scope>NUCLEOTIDE SEQUENCE</scope>
</reference>
<name>A0A481YVI9_9VIRU</name>
<proteinExistence type="predicted"/>
<evidence type="ECO:0000313" key="1">
    <source>
        <dbReference type="EMBL" id="QBK87060.1"/>
    </source>
</evidence>